<dbReference type="SMART" id="SM00342">
    <property type="entry name" value="HTH_ARAC"/>
    <property type="match status" value="1"/>
</dbReference>
<protein>
    <recommendedName>
        <fullName evidence="4">HTH araC/xylS-type domain-containing protein</fullName>
    </recommendedName>
</protein>
<name>A0A1X9N3A0_9GAMM</name>
<dbReference type="STRING" id="716816.BST96_00310"/>
<keyword evidence="6" id="KW-1185">Reference proteome</keyword>
<dbReference type="Gene3D" id="1.10.10.60">
    <property type="entry name" value="Homeodomain-like"/>
    <property type="match status" value="1"/>
</dbReference>
<dbReference type="GO" id="GO:0003700">
    <property type="term" value="F:DNA-binding transcription factor activity"/>
    <property type="evidence" value="ECO:0007669"/>
    <property type="project" value="InterPro"/>
</dbReference>
<feature type="domain" description="HTH araC/xylS-type" evidence="4">
    <location>
        <begin position="111"/>
        <end position="209"/>
    </location>
</feature>
<dbReference type="AlphaFoldDB" id="A0A1X9N3A0"/>
<dbReference type="PANTHER" id="PTHR47894:SF4">
    <property type="entry name" value="HTH-TYPE TRANSCRIPTIONAL REGULATOR GADX"/>
    <property type="match status" value="1"/>
</dbReference>
<dbReference type="InterPro" id="IPR009057">
    <property type="entry name" value="Homeodomain-like_sf"/>
</dbReference>
<dbReference type="Pfam" id="PF12833">
    <property type="entry name" value="HTH_18"/>
    <property type="match status" value="1"/>
</dbReference>
<dbReference type="GO" id="GO:0005829">
    <property type="term" value="C:cytosol"/>
    <property type="evidence" value="ECO:0007669"/>
    <property type="project" value="TreeGrafter"/>
</dbReference>
<evidence type="ECO:0000256" key="3">
    <source>
        <dbReference type="ARBA" id="ARBA00023163"/>
    </source>
</evidence>
<dbReference type="GO" id="GO:0000976">
    <property type="term" value="F:transcription cis-regulatory region binding"/>
    <property type="evidence" value="ECO:0007669"/>
    <property type="project" value="TreeGrafter"/>
</dbReference>
<accession>A0A1X9N3A0</accession>
<evidence type="ECO:0000256" key="2">
    <source>
        <dbReference type="ARBA" id="ARBA00023125"/>
    </source>
</evidence>
<dbReference type="KEGG" id="osg:BST96_00310"/>
<sequence length="213" mass="24039">MIIRGHSPAPTNESIQIATAIILKMCKLTANKEIAPIKAHTINDSFPSKDLSFIKKLVNCEIAFNADCYQIDFNNEELVKPLLSHCPEMTNELDKTMIKQLNSYHSTPYSSKAIKIILSIIGSGTVRQQQVANAMLMTPKKLQRKLAKEQTNFSSLLQQAREKLAKTYLQDHQYSVKKTGFLLGYMDETSFTKAFKGWTGETPTDFLHHATEL</sequence>
<proteinExistence type="predicted"/>
<dbReference type="EMBL" id="CP019343">
    <property type="protein sequence ID" value="ARN72690.1"/>
    <property type="molecule type" value="Genomic_DNA"/>
</dbReference>
<evidence type="ECO:0000256" key="1">
    <source>
        <dbReference type="ARBA" id="ARBA00023015"/>
    </source>
</evidence>
<keyword evidence="2" id="KW-0238">DNA-binding</keyword>
<dbReference type="Proteomes" id="UP000193450">
    <property type="component" value="Chromosome"/>
</dbReference>
<evidence type="ECO:0000313" key="6">
    <source>
        <dbReference type="Proteomes" id="UP000193450"/>
    </source>
</evidence>
<organism evidence="5 6">
    <name type="scientific">Oceanicoccus sagamiensis</name>
    <dbReference type="NCBI Taxonomy" id="716816"/>
    <lineage>
        <taxon>Bacteria</taxon>
        <taxon>Pseudomonadati</taxon>
        <taxon>Pseudomonadota</taxon>
        <taxon>Gammaproteobacteria</taxon>
        <taxon>Cellvibrionales</taxon>
        <taxon>Spongiibacteraceae</taxon>
        <taxon>Oceanicoccus</taxon>
    </lineage>
</organism>
<dbReference type="InterPro" id="IPR018060">
    <property type="entry name" value="HTH_AraC"/>
</dbReference>
<reference evidence="5 6" key="1">
    <citation type="submission" date="2016-11" db="EMBL/GenBank/DDBJ databases">
        <title>Trade-off between light-utilization and light-protection in marine flavobacteria.</title>
        <authorList>
            <person name="Kumagai Y."/>
        </authorList>
    </citation>
    <scope>NUCLEOTIDE SEQUENCE [LARGE SCALE GENOMIC DNA]</scope>
    <source>
        <strain evidence="5 6">NBRC 107125</strain>
    </source>
</reference>
<dbReference type="PROSITE" id="PS01124">
    <property type="entry name" value="HTH_ARAC_FAMILY_2"/>
    <property type="match status" value="1"/>
</dbReference>
<dbReference type="SUPFAM" id="SSF46689">
    <property type="entry name" value="Homeodomain-like"/>
    <property type="match status" value="1"/>
</dbReference>
<dbReference type="PANTHER" id="PTHR47894">
    <property type="entry name" value="HTH-TYPE TRANSCRIPTIONAL REGULATOR GADX"/>
    <property type="match status" value="1"/>
</dbReference>
<evidence type="ECO:0000313" key="5">
    <source>
        <dbReference type="EMBL" id="ARN72690.1"/>
    </source>
</evidence>
<keyword evidence="1" id="KW-0805">Transcription regulation</keyword>
<gene>
    <name evidence="5" type="ORF">BST96_00310</name>
</gene>
<dbReference type="OrthoDB" id="5582699at2"/>
<evidence type="ECO:0000259" key="4">
    <source>
        <dbReference type="PROSITE" id="PS01124"/>
    </source>
</evidence>
<keyword evidence="3" id="KW-0804">Transcription</keyword>